<evidence type="ECO:0000313" key="3">
    <source>
        <dbReference type="Proteomes" id="UP001218218"/>
    </source>
</evidence>
<comment type="caution">
    <text evidence="2">The sequence shown here is derived from an EMBL/GenBank/DDBJ whole genome shotgun (WGS) entry which is preliminary data.</text>
</comment>
<gene>
    <name evidence="2" type="ORF">DFH08DRAFT_1027307</name>
</gene>
<feature type="compositionally biased region" description="Basic and acidic residues" evidence="1">
    <location>
        <begin position="225"/>
        <end position="235"/>
    </location>
</feature>
<accession>A0AAD7EIF2</accession>
<feature type="region of interest" description="Disordered" evidence="1">
    <location>
        <begin position="183"/>
        <end position="235"/>
    </location>
</feature>
<feature type="region of interest" description="Disordered" evidence="1">
    <location>
        <begin position="70"/>
        <end position="104"/>
    </location>
</feature>
<proteinExistence type="predicted"/>
<name>A0AAD7EIF2_9AGAR</name>
<dbReference type="AlphaFoldDB" id="A0AAD7EIF2"/>
<reference evidence="2" key="1">
    <citation type="submission" date="2023-03" db="EMBL/GenBank/DDBJ databases">
        <title>Massive genome expansion in bonnet fungi (Mycena s.s.) driven by repeated elements and novel gene families across ecological guilds.</title>
        <authorList>
            <consortium name="Lawrence Berkeley National Laboratory"/>
            <person name="Harder C.B."/>
            <person name="Miyauchi S."/>
            <person name="Viragh M."/>
            <person name="Kuo A."/>
            <person name="Thoen E."/>
            <person name="Andreopoulos B."/>
            <person name="Lu D."/>
            <person name="Skrede I."/>
            <person name="Drula E."/>
            <person name="Henrissat B."/>
            <person name="Morin E."/>
            <person name="Kohler A."/>
            <person name="Barry K."/>
            <person name="LaButti K."/>
            <person name="Morin E."/>
            <person name="Salamov A."/>
            <person name="Lipzen A."/>
            <person name="Mereny Z."/>
            <person name="Hegedus B."/>
            <person name="Baldrian P."/>
            <person name="Stursova M."/>
            <person name="Weitz H."/>
            <person name="Taylor A."/>
            <person name="Grigoriev I.V."/>
            <person name="Nagy L.G."/>
            <person name="Martin F."/>
            <person name="Kauserud H."/>
        </authorList>
    </citation>
    <scope>NUCLEOTIDE SEQUENCE</scope>
    <source>
        <strain evidence="2">CBHHK002</strain>
    </source>
</reference>
<keyword evidence="3" id="KW-1185">Reference proteome</keyword>
<organism evidence="2 3">
    <name type="scientific">Mycena albidolilacea</name>
    <dbReference type="NCBI Taxonomy" id="1033008"/>
    <lineage>
        <taxon>Eukaryota</taxon>
        <taxon>Fungi</taxon>
        <taxon>Dikarya</taxon>
        <taxon>Basidiomycota</taxon>
        <taxon>Agaricomycotina</taxon>
        <taxon>Agaricomycetes</taxon>
        <taxon>Agaricomycetidae</taxon>
        <taxon>Agaricales</taxon>
        <taxon>Marasmiineae</taxon>
        <taxon>Mycenaceae</taxon>
        <taxon>Mycena</taxon>
    </lineage>
</organism>
<protein>
    <submittedName>
        <fullName evidence="2">Uncharacterized protein</fullName>
    </submittedName>
</protein>
<sequence>MRKETEFELARRPKGFLIMVRDVILRPPIYATFIEKAELHYEPTVRPASDIFLLFVGALEVGLEPVRRTGRPSKRTAVSGYERDGRRKGRPFLGSQIVKRTGPGRPGRFDGCRVCGWSHQQIEVRMSLGFINRGHPRQDVVACAGCQKLPTPRKRMMECMWRLTEDQHGDIDEPRTIFKLRSPKFRRTAGNGSPSTGEPVPYPSRRREALRPKTYGFKPVRPGRRPVENGDGFKP</sequence>
<dbReference type="EMBL" id="JARIHO010000042">
    <property type="protein sequence ID" value="KAJ7326336.1"/>
    <property type="molecule type" value="Genomic_DNA"/>
</dbReference>
<evidence type="ECO:0000256" key="1">
    <source>
        <dbReference type="SAM" id="MobiDB-lite"/>
    </source>
</evidence>
<evidence type="ECO:0000313" key="2">
    <source>
        <dbReference type="EMBL" id="KAJ7326336.1"/>
    </source>
</evidence>
<dbReference type="Proteomes" id="UP001218218">
    <property type="component" value="Unassembled WGS sequence"/>
</dbReference>